<feature type="transmembrane region" description="Helical" evidence="1">
    <location>
        <begin position="357"/>
        <end position="377"/>
    </location>
</feature>
<feature type="transmembrane region" description="Helical" evidence="1">
    <location>
        <begin position="857"/>
        <end position="876"/>
    </location>
</feature>
<feature type="transmembrane region" description="Helical" evidence="1">
    <location>
        <begin position="989"/>
        <end position="1012"/>
    </location>
</feature>
<feature type="transmembrane region" description="Helical" evidence="1">
    <location>
        <begin position="383"/>
        <end position="408"/>
    </location>
</feature>
<feature type="transmembrane region" description="Helical" evidence="1">
    <location>
        <begin position="334"/>
        <end position="350"/>
    </location>
</feature>
<name>A0A7X1B0U3_9BACT</name>
<evidence type="ECO:0000313" key="2">
    <source>
        <dbReference type="EMBL" id="MBC2603556.1"/>
    </source>
</evidence>
<evidence type="ECO:0000313" key="3">
    <source>
        <dbReference type="Proteomes" id="UP000525652"/>
    </source>
</evidence>
<dbReference type="SUPFAM" id="SSF82714">
    <property type="entry name" value="Multidrug efflux transporter AcrB TolC docking domain, DN and DC subdomains"/>
    <property type="match status" value="2"/>
</dbReference>
<evidence type="ECO:0000256" key="1">
    <source>
        <dbReference type="SAM" id="Phobius"/>
    </source>
</evidence>
<keyword evidence="1" id="KW-1133">Transmembrane helix</keyword>
<dbReference type="PRINTS" id="PR00702">
    <property type="entry name" value="ACRIFLAVINRP"/>
</dbReference>
<organism evidence="2 3">
    <name type="scientific">Puniceicoccus vermicola</name>
    <dbReference type="NCBI Taxonomy" id="388746"/>
    <lineage>
        <taxon>Bacteria</taxon>
        <taxon>Pseudomonadati</taxon>
        <taxon>Verrucomicrobiota</taxon>
        <taxon>Opitutia</taxon>
        <taxon>Puniceicoccales</taxon>
        <taxon>Puniceicoccaceae</taxon>
        <taxon>Puniceicoccus</taxon>
    </lineage>
</organism>
<dbReference type="Gene3D" id="3.30.70.1430">
    <property type="entry name" value="Multidrug efflux transporter AcrB pore domain"/>
    <property type="match status" value="2"/>
</dbReference>
<keyword evidence="1" id="KW-0472">Membrane</keyword>
<proteinExistence type="predicted"/>
<feature type="transmembrane region" description="Helical" evidence="1">
    <location>
        <begin position="883"/>
        <end position="903"/>
    </location>
</feature>
<dbReference type="PANTHER" id="PTHR32063:SF0">
    <property type="entry name" value="SWARMING MOTILITY PROTEIN SWRC"/>
    <property type="match status" value="1"/>
</dbReference>
<dbReference type="Gene3D" id="3.30.2090.10">
    <property type="entry name" value="Multidrug efflux transporter AcrB TolC docking domain, DN and DC subdomains"/>
    <property type="match status" value="2"/>
</dbReference>
<feature type="transmembrane region" description="Helical" evidence="1">
    <location>
        <begin position="909"/>
        <end position="930"/>
    </location>
</feature>
<dbReference type="Proteomes" id="UP000525652">
    <property type="component" value="Unassembled WGS sequence"/>
</dbReference>
<feature type="transmembrane region" description="Helical" evidence="1">
    <location>
        <begin position="429"/>
        <end position="449"/>
    </location>
</feature>
<dbReference type="SUPFAM" id="SSF82866">
    <property type="entry name" value="Multidrug efflux transporter AcrB transmembrane domain"/>
    <property type="match status" value="2"/>
</dbReference>
<reference evidence="2 3" key="1">
    <citation type="submission" date="2020-07" db="EMBL/GenBank/DDBJ databases">
        <authorList>
            <person name="Feng X."/>
        </authorList>
    </citation>
    <scope>NUCLEOTIDE SEQUENCE [LARGE SCALE GENOMIC DNA]</scope>
    <source>
        <strain evidence="2 3">JCM14086</strain>
    </source>
</reference>
<gene>
    <name evidence="2" type="ORF">H5P30_17380</name>
</gene>
<dbReference type="GO" id="GO:0042910">
    <property type="term" value="F:xenobiotic transmembrane transporter activity"/>
    <property type="evidence" value="ECO:0007669"/>
    <property type="project" value="TreeGrafter"/>
</dbReference>
<dbReference type="AlphaFoldDB" id="A0A7X1B0U3"/>
<keyword evidence="3" id="KW-1185">Reference proteome</keyword>
<dbReference type="SUPFAM" id="SSF82693">
    <property type="entry name" value="Multidrug efflux transporter AcrB pore domain, PN1, PN2, PC1 and PC2 subdomains"/>
    <property type="match status" value="3"/>
</dbReference>
<keyword evidence="1" id="KW-0812">Transmembrane</keyword>
<dbReference type="Pfam" id="PF00873">
    <property type="entry name" value="ACR_tran"/>
    <property type="match status" value="1"/>
</dbReference>
<feature type="transmembrane region" description="Helical" evidence="1">
    <location>
        <begin position="461"/>
        <end position="483"/>
    </location>
</feature>
<feature type="transmembrane region" description="Helical" evidence="1">
    <location>
        <begin position="958"/>
        <end position="977"/>
    </location>
</feature>
<dbReference type="GO" id="GO:0005886">
    <property type="term" value="C:plasma membrane"/>
    <property type="evidence" value="ECO:0007669"/>
    <property type="project" value="TreeGrafter"/>
</dbReference>
<dbReference type="Gene3D" id="3.30.70.1320">
    <property type="entry name" value="Multidrug efflux transporter AcrB pore domain like"/>
    <property type="match status" value="1"/>
</dbReference>
<dbReference type="Gene3D" id="1.20.1640.10">
    <property type="entry name" value="Multidrug efflux transporter AcrB transmembrane domain"/>
    <property type="match status" value="2"/>
</dbReference>
<dbReference type="InterPro" id="IPR027463">
    <property type="entry name" value="AcrB_DN_DC_subdom"/>
</dbReference>
<feature type="transmembrane region" description="Helical" evidence="1">
    <location>
        <begin position="12"/>
        <end position="29"/>
    </location>
</feature>
<dbReference type="Gene3D" id="3.30.70.1440">
    <property type="entry name" value="Multidrug efflux transporter AcrB pore domain"/>
    <property type="match status" value="1"/>
</dbReference>
<dbReference type="RefSeq" id="WP_185694180.1">
    <property type="nucleotide sequence ID" value="NZ_JACHVA010000127.1"/>
</dbReference>
<accession>A0A7X1B0U3</accession>
<comment type="caution">
    <text evidence="2">The sequence shown here is derived from an EMBL/GenBank/DDBJ whole genome shotgun (WGS) entry which is preliminary data.</text>
</comment>
<sequence length="1019" mass="111019">MSLPRFSVNRPVFTTMACLIVVVLGLVSFRQLKIDLLPSIELPTVSVRTSFEGASPEVMERTVTQIVEEIVATTPGVEEITSTSSEGQSRVTVTFEWGTDVDQAALDLQATLEDEVSELPDDIVRPRVNKFDIDSFPVVLIGISSRLDPVELTQLVEDQLRYRFTRIPGVAQADLWGGFDREIRVEVDPDRLRAQGISLNAVLDAIERANLDLPAGKIEEGRYEVTLRAPAEFKDLEEIRQTVIGTPDGSFVRIGQIAEVSDTFSKLTRNIRINGERGIRIAIRKKAGANTVEVARQILDEIDELNESFPQIKIIPVINQGNFIQRSIENVGRSVLYGGGLAILVLLFFLRNFRSTIIISLAIPISILATFTLIYFLGFTINLMTLGGLALGVGMMVDSSIVVLENIFRRREEEGETRHVAAAEGTMEVATAIVASTITTLVIFLPVVFVQGVSGVLFRDLASVIVFALVCSLLVSLSLVPMLSSRFLRSRVEEAERRKGWVARMVSASEKGLGWLESHYKGCLGGVLRHRWGVLVVSLLLLGASLFLAPFLGTEFLPSSDEGEVRVTGEMEVGTRLELVDQQTRKMEEIVFGAVPEKVSSVVSVSEGEGSIRISLTPASERDRSNVEIAEDLRQRLEGQIPGMEIRTRAPQGQFLLDRLLGGDEGLTVEIRGFDFQVLAALGRAVEDAVEGVEGITDVTRSITEGIPQQEIYIDRERVADLGLSIEDVTSLIRTAIAGSDAGEFRREGNSFRIFVQLEDAEHRSIEEVLDLTLATPDGDEVALRSVVDTTSNRGPQEITRKDQQRIARVSLNVAGKDLGSVAAEVEERLATIPLPNGFDLNVAGSFEEQQESFRELVIALMLAVLLVYMVLACQYESFINPLVVMFSVPMAAIGVLLTLFLTGTTLNLQSGIGCIMLGGIVVNNAILLVDQAGQLQNEGMPINAAVLEAGRRRLRPILMTTCTTVLGLFPLALGIGEGADAQAPLARAVVGGLVGSTVITLFLVPAVYSLFHRGGKSA</sequence>
<dbReference type="EMBL" id="JACHVA010000127">
    <property type="protein sequence ID" value="MBC2603556.1"/>
    <property type="molecule type" value="Genomic_DNA"/>
</dbReference>
<protein>
    <submittedName>
        <fullName evidence="2">Efflux RND transporter permease subunit</fullName>
    </submittedName>
</protein>
<dbReference type="PANTHER" id="PTHR32063">
    <property type="match status" value="1"/>
</dbReference>
<feature type="transmembrane region" description="Helical" evidence="1">
    <location>
        <begin position="532"/>
        <end position="552"/>
    </location>
</feature>
<dbReference type="InterPro" id="IPR001036">
    <property type="entry name" value="Acrflvin-R"/>
</dbReference>